<dbReference type="Proteomes" id="UP000759103">
    <property type="component" value="Unassembled WGS sequence"/>
</dbReference>
<organism evidence="3 4">
    <name type="scientific">Sphingomonas citri</name>
    <dbReference type="NCBI Taxonomy" id="2862499"/>
    <lineage>
        <taxon>Bacteria</taxon>
        <taxon>Pseudomonadati</taxon>
        <taxon>Pseudomonadota</taxon>
        <taxon>Alphaproteobacteria</taxon>
        <taxon>Sphingomonadales</taxon>
        <taxon>Sphingomonadaceae</taxon>
        <taxon>Sphingomonas</taxon>
    </lineage>
</organism>
<dbReference type="RefSeq" id="WP_219749248.1">
    <property type="nucleotide sequence ID" value="NZ_JAHXZN010000005.1"/>
</dbReference>
<evidence type="ECO:0000313" key="3">
    <source>
        <dbReference type="EMBL" id="MBW6531856.1"/>
    </source>
</evidence>
<comment type="caution">
    <text evidence="3">The sequence shown here is derived from an EMBL/GenBank/DDBJ whole genome shotgun (WGS) entry which is preliminary data.</text>
</comment>
<keyword evidence="4" id="KW-1185">Reference proteome</keyword>
<keyword evidence="2" id="KW-0732">Signal</keyword>
<proteinExistence type="predicted"/>
<evidence type="ECO:0000313" key="4">
    <source>
        <dbReference type="Proteomes" id="UP000759103"/>
    </source>
</evidence>
<feature type="region of interest" description="Disordered" evidence="1">
    <location>
        <begin position="177"/>
        <end position="238"/>
    </location>
</feature>
<reference evidence="3 4" key="1">
    <citation type="submission" date="2021-07" db="EMBL/GenBank/DDBJ databases">
        <title>Sphingomonas sp.</title>
        <authorList>
            <person name="Feng G."/>
            <person name="Li J."/>
            <person name="Pan M."/>
        </authorList>
    </citation>
    <scope>NUCLEOTIDE SEQUENCE [LARGE SCALE GENOMIC DNA]</scope>
    <source>
        <strain evidence="3 4">RRHST34</strain>
    </source>
</reference>
<feature type="compositionally biased region" description="Low complexity" evidence="1">
    <location>
        <begin position="183"/>
        <end position="231"/>
    </location>
</feature>
<evidence type="ECO:0000256" key="1">
    <source>
        <dbReference type="SAM" id="MobiDB-lite"/>
    </source>
</evidence>
<feature type="signal peptide" evidence="2">
    <location>
        <begin position="1"/>
        <end position="23"/>
    </location>
</feature>
<feature type="chain" id="PRO_5047054475" description="PRC-barrel domain-containing protein" evidence="2">
    <location>
        <begin position="24"/>
        <end position="238"/>
    </location>
</feature>
<name>A0ABS7BQI7_9SPHN</name>
<protein>
    <recommendedName>
        <fullName evidence="5">PRC-barrel domain-containing protein</fullName>
    </recommendedName>
</protein>
<accession>A0ABS7BQI7</accession>
<sequence length="238" mass="22266">MKHFAVFALASAAALPGAALAQAAAPAQAPATGAATVATGATVYDTSGGVVGTVESTDGTNAVVNTGTVKAAIPLTSLGQGAQGPVLAMTKAQLEAAAGQQQAQATADFKSKLVPGATVYGTGGTQLGTIKSVDASGVTLTTADGPVVLPANGFGPGPQGIVLGMTAAQLKAAMTAAGGGSAGASSSSSSSTTAGDMAAGTTAATGTESASTPGTTAEASTAAPGATTTTTKAKRKPR</sequence>
<evidence type="ECO:0000256" key="2">
    <source>
        <dbReference type="SAM" id="SignalP"/>
    </source>
</evidence>
<dbReference type="EMBL" id="JAHXZN010000005">
    <property type="protein sequence ID" value="MBW6531856.1"/>
    <property type="molecule type" value="Genomic_DNA"/>
</dbReference>
<gene>
    <name evidence="3" type="ORF">KZ820_14025</name>
</gene>
<evidence type="ECO:0008006" key="5">
    <source>
        <dbReference type="Google" id="ProtNLM"/>
    </source>
</evidence>